<organism evidence="2 3">
    <name type="scientific">Pleurotus eryngii</name>
    <name type="common">Boletus of the steppes</name>
    <dbReference type="NCBI Taxonomy" id="5323"/>
    <lineage>
        <taxon>Eukaryota</taxon>
        <taxon>Fungi</taxon>
        <taxon>Dikarya</taxon>
        <taxon>Basidiomycota</taxon>
        <taxon>Agaricomycotina</taxon>
        <taxon>Agaricomycetes</taxon>
        <taxon>Agaricomycetidae</taxon>
        <taxon>Agaricales</taxon>
        <taxon>Pleurotineae</taxon>
        <taxon>Pleurotaceae</taxon>
        <taxon>Pleurotus</taxon>
    </lineage>
</organism>
<keyword evidence="1" id="KW-0812">Transmembrane</keyword>
<evidence type="ECO:0000313" key="2">
    <source>
        <dbReference type="EMBL" id="KAF9496233.1"/>
    </source>
</evidence>
<accession>A0A9P5ZXR5</accession>
<gene>
    <name evidence="2" type="ORF">BDN71DRAFT_1430360</name>
</gene>
<feature type="transmembrane region" description="Helical" evidence="1">
    <location>
        <begin position="36"/>
        <end position="57"/>
    </location>
</feature>
<protein>
    <submittedName>
        <fullName evidence="2">Uncharacterized protein</fullName>
    </submittedName>
</protein>
<keyword evidence="3" id="KW-1185">Reference proteome</keyword>
<reference evidence="2" key="1">
    <citation type="submission" date="2020-11" db="EMBL/GenBank/DDBJ databases">
        <authorList>
            <consortium name="DOE Joint Genome Institute"/>
            <person name="Ahrendt S."/>
            <person name="Riley R."/>
            <person name="Andreopoulos W."/>
            <person name="Labutti K."/>
            <person name="Pangilinan J."/>
            <person name="Ruiz-Duenas F.J."/>
            <person name="Barrasa J.M."/>
            <person name="Sanchez-Garcia M."/>
            <person name="Camarero S."/>
            <person name="Miyauchi S."/>
            <person name="Serrano A."/>
            <person name="Linde D."/>
            <person name="Babiker R."/>
            <person name="Drula E."/>
            <person name="Ayuso-Fernandez I."/>
            <person name="Pacheco R."/>
            <person name="Padilla G."/>
            <person name="Ferreira P."/>
            <person name="Barriuso J."/>
            <person name="Kellner H."/>
            <person name="Castanera R."/>
            <person name="Alfaro M."/>
            <person name="Ramirez L."/>
            <person name="Pisabarro A.G."/>
            <person name="Kuo A."/>
            <person name="Tritt A."/>
            <person name="Lipzen A."/>
            <person name="He G."/>
            <person name="Yan M."/>
            <person name="Ng V."/>
            <person name="Cullen D."/>
            <person name="Martin F."/>
            <person name="Rosso M.-N."/>
            <person name="Henrissat B."/>
            <person name="Hibbett D."/>
            <person name="Martinez A.T."/>
            <person name="Grigoriev I.V."/>
        </authorList>
    </citation>
    <scope>NUCLEOTIDE SEQUENCE</scope>
    <source>
        <strain evidence="2">ATCC 90797</strain>
    </source>
</reference>
<dbReference type="Proteomes" id="UP000807025">
    <property type="component" value="Unassembled WGS sequence"/>
</dbReference>
<proteinExistence type="predicted"/>
<evidence type="ECO:0000256" key="1">
    <source>
        <dbReference type="SAM" id="Phobius"/>
    </source>
</evidence>
<keyword evidence="1" id="KW-0472">Membrane</keyword>
<name>A0A9P5ZXR5_PLEER</name>
<sequence length="151" mass="16633">MSSERQTAKYIIKTPNILCSACCVEVTAGWWKQTGIAILFAGGVLVILIILFFLITLDHAAKLNMQHLSTKVEVKCPAITHAVHNSKTWKSQQGAGVIAGCCLERWRTQERVKPCADWLDYSTGNTSDCWVCSQHILLACWLSTGGDLGHT</sequence>
<evidence type="ECO:0000313" key="3">
    <source>
        <dbReference type="Proteomes" id="UP000807025"/>
    </source>
</evidence>
<dbReference type="EMBL" id="MU154554">
    <property type="protein sequence ID" value="KAF9496233.1"/>
    <property type="molecule type" value="Genomic_DNA"/>
</dbReference>
<comment type="caution">
    <text evidence="2">The sequence shown here is derived from an EMBL/GenBank/DDBJ whole genome shotgun (WGS) entry which is preliminary data.</text>
</comment>
<dbReference type="AlphaFoldDB" id="A0A9P5ZXR5"/>
<keyword evidence="1" id="KW-1133">Transmembrane helix</keyword>